<keyword evidence="3" id="KW-0677">Repeat</keyword>
<keyword evidence="12" id="KW-1185">Reference proteome</keyword>
<dbReference type="GO" id="GO:0005524">
    <property type="term" value="F:ATP binding"/>
    <property type="evidence" value="ECO:0007669"/>
    <property type="project" value="UniProtKB-KW"/>
</dbReference>
<dbReference type="InterPro" id="IPR002182">
    <property type="entry name" value="NB-ARC"/>
</dbReference>
<dbReference type="InterPro" id="IPR036388">
    <property type="entry name" value="WH-like_DNA-bd_sf"/>
</dbReference>
<dbReference type="InterPro" id="IPR056789">
    <property type="entry name" value="LRR_R13L1-DRL21"/>
</dbReference>
<evidence type="ECO:0000256" key="2">
    <source>
        <dbReference type="ARBA" id="ARBA00022614"/>
    </source>
</evidence>
<sequence length="1128" mass="127604">MGDALVSAVVQTVLGNLNSVALQEIGLFWGLENELNKLQSIFTTIQLVIHDAELKQRKSLVIQNWLRRLKIAACDVENILDRIATEGLRRSLDSKRGMQFQFRNNPLMFRLKMAHKVRNIREKLDAIAEERVKFHLGEGVIENGYGDGLVSRETSSLVNEFEIYGREEEKEMIVGEVLDEMLERDDLSVYAIWGMGGLGKTTLAQMVYNDERMETRFELRIWVCVSDDFSIKRLVRAIIESIEGGGCNISELDPLQRLVQERLRGKRFLLVLDDVWSENHRQWDELKEVLRCGSKGSVLMVTTRIEKIALMMATIATHHIGYLSEDDSWSLFKKRAFTTGEVGDKNLVAIGKVIVRKCGGVPLAINALGSLMRFKSHESEWLAIKGSEIWHLSDDDNAILPALRLSYDNLLPQMRQCFAYCCIFPKDYVMEENQLIQLWMANGFFLPSVGQTDLHLTGHLIFKELVWRSFFQDVQINYRGNKTCKMHDLMHDLALSIMGHETYTLERGKVMKIPKTLLHLSFDSGSSSRAILDNKSKFKLSIDDSLRSLIVHGGEVPCLREGFSSFLSKQKYLRALDVGRCFIEKLPNIVCKLEHLRYLTMSCQNLKRLPESLTCLLNLQTLNFTDSGELLELPKGMKAMKNLWFLEIETFHSLRCSPPGLGDLTCLRGLSVFIVGQDASRQIDQLKELNLGGKLSIQGLNNVRNLEDAKSANMMAKKNLTSLSLCWTNDIKRSSAEEHFEAVLEGLEPHHNLEKICIKSYQGSTFPKWMTLACENLKEISLENCRRCDRLPPFGKLPSLTCLTLFGMDSIKNLDAEWHGDGESLFSALTSLTIRGMPNLEKWILADSIESFPRLEYLDINGCPKLTGLPFLPTLTNLSISDSSVRLLSSITSLTSLTSLTLFGFSDLNVFPEGLLQSHNTLEKLRISALPVKTLSRVLDNLSALKSLSIDSCSNLESLPEGLKSLNSLETLDISSCDGLKSFPATILEGLSSLRSLLFQNCKKLKPLLGPLQSATALQCLLINGCPEMDYLPDSLQRLSCLKSLSIWNCEGLRSLPNWLGSIESLSEMRIWDCENLENLRKLKDLKSLRRLDIIECPDLEKRCKKPKGEDWPKVLHINKKAIQRLDQ</sequence>
<proteinExistence type="inferred from homology"/>
<organism evidence="11 12">
    <name type="scientific">Buddleja alternifolia</name>
    <dbReference type="NCBI Taxonomy" id="168488"/>
    <lineage>
        <taxon>Eukaryota</taxon>
        <taxon>Viridiplantae</taxon>
        <taxon>Streptophyta</taxon>
        <taxon>Embryophyta</taxon>
        <taxon>Tracheophyta</taxon>
        <taxon>Spermatophyta</taxon>
        <taxon>Magnoliopsida</taxon>
        <taxon>eudicotyledons</taxon>
        <taxon>Gunneridae</taxon>
        <taxon>Pentapetalae</taxon>
        <taxon>asterids</taxon>
        <taxon>lamiids</taxon>
        <taxon>Lamiales</taxon>
        <taxon>Scrophulariaceae</taxon>
        <taxon>Buddlejeae</taxon>
        <taxon>Buddleja</taxon>
    </lineage>
</organism>
<name>A0AAV6XAZ0_9LAMI</name>
<keyword evidence="4" id="KW-0547">Nucleotide-binding</keyword>
<dbReference type="SUPFAM" id="SSF52058">
    <property type="entry name" value="L domain-like"/>
    <property type="match status" value="2"/>
</dbReference>
<gene>
    <name evidence="11" type="ORF">BUALT_Bualt07G0104500</name>
</gene>
<dbReference type="Gene3D" id="1.20.5.4130">
    <property type="match status" value="1"/>
</dbReference>
<evidence type="ECO:0000256" key="6">
    <source>
        <dbReference type="ARBA" id="ARBA00022840"/>
    </source>
</evidence>
<dbReference type="Pfam" id="PF25019">
    <property type="entry name" value="LRR_R13L1-DRL21"/>
    <property type="match status" value="3"/>
</dbReference>
<evidence type="ECO:0000313" key="11">
    <source>
        <dbReference type="EMBL" id="KAG8379588.1"/>
    </source>
</evidence>
<dbReference type="GO" id="GO:0051607">
    <property type="term" value="P:defense response to virus"/>
    <property type="evidence" value="ECO:0007669"/>
    <property type="project" value="UniProtKB-ARBA"/>
</dbReference>
<dbReference type="AlphaFoldDB" id="A0AAV6XAZ0"/>
<dbReference type="Gene3D" id="3.80.10.10">
    <property type="entry name" value="Ribonuclease Inhibitor"/>
    <property type="match status" value="3"/>
</dbReference>
<dbReference type="FunFam" id="1.10.10.10:FF:000322">
    <property type="entry name" value="Probable disease resistance protein At1g63360"/>
    <property type="match status" value="1"/>
</dbReference>
<dbReference type="PANTHER" id="PTHR36766:SF47">
    <property type="entry name" value="NB-ARC DOMAIN-CONTAINING PROTEIN"/>
    <property type="match status" value="1"/>
</dbReference>
<protein>
    <submittedName>
        <fullName evidence="11">Uncharacterized protein</fullName>
    </submittedName>
</protein>
<dbReference type="Pfam" id="PF18052">
    <property type="entry name" value="Rx_N"/>
    <property type="match status" value="1"/>
</dbReference>
<reference evidence="11" key="1">
    <citation type="submission" date="2019-10" db="EMBL/GenBank/DDBJ databases">
        <authorList>
            <person name="Zhang R."/>
            <person name="Pan Y."/>
            <person name="Wang J."/>
            <person name="Ma R."/>
            <person name="Yu S."/>
        </authorList>
    </citation>
    <scope>NUCLEOTIDE SEQUENCE</scope>
    <source>
        <strain evidence="11">LA-IB0</strain>
        <tissue evidence="11">Leaf</tissue>
    </source>
</reference>
<dbReference type="InterPro" id="IPR041118">
    <property type="entry name" value="Rx_N"/>
</dbReference>
<feature type="domain" description="NB-ARC" evidence="7">
    <location>
        <begin position="173"/>
        <end position="338"/>
    </location>
</feature>
<dbReference type="Gene3D" id="1.10.10.10">
    <property type="entry name" value="Winged helix-like DNA-binding domain superfamily/Winged helix DNA-binding domain"/>
    <property type="match status" value="1"/>
</dbReference>
<feature type="domain" description="Disease resistance protein winged helix" evidence="9">
    <location>
        <begin position="423"/>
        <end position="494"/>
    </location>
</feature>
<dbReference type="Pfam" id="PF00931">
    <property type="entry name" value="NB-ARC"/>
    <property type="match status" value="1"/>
</dbReference>
<evidence type="ECO:0000259" key="7">
    <source>
        <dbReference type="Pfam" id="PF00931"/>
    </source>
</evidence>
<dbReference type="InterPro" id="IPR042197">
    <property type="entry name" value="Apaf_helical"/>
</dbReference>
<keyword evidence="5" id="KW-0611">Plant defense</keyword>
<dbReference type="InterPro" id="IPR027417">
    <property type="entry name" value="P-loop_NTPase"/>
</dbReference>
<dbReference type="Pfam" id="PF23559">
    <property type="entry name" value="WHD_DRP"/>
    <property type="match status" value="1"/>
</dbReference>
<dbReference type="SUPFAM" id="SSF52540">
    <property type="entry name" value="P-loop containing nucleoside triphosphate hydrolases"/>
    <property type="match status" value="1"/>
</dbReference>
<evidence type="ECO:0000256" key="1">
    <source>
        <dbReference type="ARBA" id="ARBA00008894"/>
    </source>
</evidence>
<evidence type="ECO:0000259" key="8">
    <source>
        <dbReference type="Pfam" id="PF18052"/>
    </source>
</evidence>
<dbReference type="InterPro" id="IPR058922">
    <property type="entry name" value="WHD_DRP"/>
</dbReference>
<evidence type="ECO:0000256" key="3">
    <source>
        <dbReference type="ARBA" id="ARBA00022737"/>
    </source>
</evidence>
<feature type="domain" description="Disease resistance N-terminal" evidence="8">
    <location>
        <begin position="9"/>
        <end position="97"/>
    </location>
</feature>
<dbReference type="EMBL" id="WHWC01000007">
    <property type="protein sequence ID" value="KAG8379588.1"/>
    <property type="molecule type" value="Genomic_DNA"/>
</dbReference>
<dbReference type="PRINTS" id="PR00364">
    <property type="entry name" value="DISEASERSIST"/>
</dbReference>
<evidence type="ECO:0000256" key="5">
    <source>
        <dbReference type="ARBA" id="ARBA00022821"/>
    </source>
</evidence>
<dbReference type="InterPro" id="IPR032675">
    <property type="entry name" value="LRR_dom_sf"/>
</dbReference>
<keyword evidence="2" id="KW-0433">Leucine-rich repeat</keyword>
<dbReference type="FunFam" id="3.40.50.300:FF:001091">
    <property type="entry name" value="Probable disease resistance protein At1g61300"/>
    <property type="match status" value="1"/>
</dbReference>
<comment type="caution">
    <text evidence="11">The sequence shown here is derived from an EMBL/GenBank/DDBJ whole genome shotgun (WGS) entry which is preliminary data.</text>
</comment>
<dbReference type="Proteomes" id="UP000826271">
    <property type="component" value="Unassembled WGS sequence"/>
</dbReference>
<dbReference type="Gene3D" id="1.10.8.430">
    <property type="entry name" value="Helical domain of apoptotic protease-activating factors"/>
    <property type="match status" value="1"/>
</dbReference>
<dbReference type="GO" id="GO:0043531">
    <property type="term" value="F:ADP binding"/>
    <property type="evidence" value="ECO:0007669"/>
    <property type="project" value="InterPro"/>
</dbReference>
<evidence type="ECO:0000259" key="9">
    <source>
        <dbReference type="Pfam" id="PF23559"/>
    </source>
</evidence>
<dbReference type="PANTHER" id="PTHR36766">
    <property type="entry name" value="PLANT BROAD-SPECTRUM MILDEW RESISTANCE PROTEIN RPW8"/>
    <property type="match status" value="1"/>
</dbReference>
<feature type="domain" description="R13L1/DRL21-like LRR repeat region" evidence="10">
    <location>
        <begin position="916"/>
        <end position="977"/>
    </location>
</feature>
<evidence type="ECO:0000256" key="4">
    <source>
        <dbReference type="ARBA" id="ARBA00022741"/>
    </source>
</evidence>
<feature type="domain" description="R13L1/DRL21-like LRR repeat region" evidence="10">
    <location>
        <begin position="683"/>
        <end position="808"/>
    </location>
</feature>
<feature type="domain" description="R13L1/DRL21-like LRR repeat region" evidence="10">
    <location>
        <begin position="1034"/>
        <end position="1097"/>
    </location>
</feature>
<evidence type="ECO:0000313" key="12">
    <source>
        <dbReference type="Proteomes" id="UP000826271"/>
    </source>
</evidence>
<accession>A0AAV6XAZ0</accession>
<dbReference type="Gene3D" id="3.40.50.300">
    <property type="entry name" value="P-loop containing nucleotide triphosphate hydrolases"/>
    <property type="match status" value="1"/>
</dbReference>
<comment type="similarity">
    <text evidence="1">Belongs to the disease resistance NB-LRR family.</text>
</comment>
<keyword evidence="6" id="KW-0067">ATP-binding</keyword>
<evidence type="ECO:0000259" key="10">
    <source>
        <dbReference type="Pfam" id="PF25019"/>
    </source>
</evidence>